<organism evidence="2 3">
    <name type="scientific">Mycoplasma zalophi</name>
    <dbReference type="NCBI Taxonomy" id="191287"/>
    <lineage>
        <taxon>Bacteria</taxon>
        <taxon>Bacillati</taxon>
        <taxon>Mycoplasmatota</taxon>
        <taxon>Mollicutes</taxon>
        <taxon>Mycoplasmataceae</taxon>
        <taxon>Mycoplasma</taxon>
    </lineage>
</organism>
<evidence type="ECO:0008006" key="4">
    <source>
        <dbReference type="Google" id="ProtNLM"/>
    </source>
</evidence>
<protein>
    <recommendedName>
        <fullName evidence="4">Lipoprotein</fullName>
    </recommendedName>
</protein>
<name>A0ABS6DPQ8_9MOLU</name>
<dbReference type="Proteomes" id="UP000718793">
    <property type="component" value="Unassembled WGS sequence"/>
</dbReference>
<evidence type="ECO:0000313" key="2">
    <source>
        <dbReference type="EMBL" id="MBU4692310.1"/>
    </source>
</evidence>
<evidence type="ECO:0000313" key="3">
    <source>
        <dbReference type="Proteomes" id="UP000718793"/>
    </source>
</evidence>
<evidence type="ECO:0000256" key="1">
    <source>
        <dbReference type="SAM" id="SignalP"/>
    </source>
</evidence>
<feature type="chain" id="PRO_5045403548" description="Lipoprotein" evidence="1">
    <location>
        <begin position="33"/>
        <end position="383"/>
    </location>
</feature>
<feature type="signal peptide" evidence="1">
    <location>
        <begin position="1"/>
        <end position="32"/>
    </location>
</feature>
<dbReference type="EMBL" id="JAHMHH010000001">
    <property type="protein sequence ID" value="MBU4692310.1"/>
    <property type="molecule type" value="Genomic_DNA"/>
</dbReference>
<gene>
    <name evidence="2" type="ORF">KQ875_01705</name>
</gene>
<proteinExistence type="predicted"/>
<dbReference type="RefSeq" id="WP_216488768.1">
    <property type="nucleotide sequence ID" value="NZ_JAHMHH010000001.1"/>
</dbReference>
<reference evidence="2" key="1">
    <citation type="submission" date="2021-06" db="EMBL/GenBank/DDBJ databases">
        <title>Novel Mycoplasma species detected in California sea lions (Zalophus californianus) from the USA.</title>
        <authorList>
            <person name="Volokhov D.V."/>
            <person name="Furtak V.A."/>
            <person name="Zagorodnyaya T.A."/>
        </authorList>
    </citation>
    <scope>NUCLEOTIDE SEQUENCE [LARGE SCALE GENOMIC DNA]</scope>
    <source>
        <strain evidence="2">CSL 5346</strain>
    </source>
</reference>
<accession>A0ABS6DPQ8</accession>
<sequence length="383" mass="44629">MKSKFLKTLLISAILIPSAILTISCSTNTANAKEIKEDNKQEETNKPATITKEIKEFIEQIELAIKNSNEFSLEQKEELNKFLDEYKSNPDEDAKQLLEQKTINFILQNFSQTRQIFLLASILVRFANIKKDPEFFAHLQSVTKNFDSLQSIISIIKEPKLEISEEDAKTFNNLYKTVLKEVKLNEYILDDSTISQLVFKQNLNFSLFTLTEKEIKDIQESLIFTLEDNNLSFEISQIVTKSDNTIKNQLSLDVNLERDLEISKIKDNILVYSEFKTIDDEFIEDKNDNIQLSHFYNKEFFNNKFLMYLSIEPTILTTSDKLFAVYEVPFSVEKNQIVKKTRYIFKSFNLKDLQEINSDKLLRALKGIYLEFSKDVNIDSVIE</sequence>
<keyword evidence="3" id="KW-1185">Reference proteome</keyword>
<keyword evidence="1" id="KW-0732">Signal</keyword>
<comment type="caution">
    <text evidence="2">The sequence shown here is derived from an EMBL/GenBank/DDBJ whole genome shotgun (WGS) entry which is preliminary data.</text>
</comment>
<dbReference type="PROSITE" id="PS51257">
    <property type="entry name" value="PROKAR_LIPOPROTEIN"/>
    <property type="match status" value="1"/>
</dbReference>